<protein>
    <submittedName>
        <fullName evidence="1">Uncharacterized protein</fullName>
    </submittedName>
</protein>
<dbReference type="EMBL" id="JAHRIP010069973">
    <property type="protein sequence ID" value="MEQ2308824.1"/>
    <property type="molecule type" value="Genomic_DNA"/>
</dbReference>
<gene>
    <name evidence="1" type="ORF">AMECASPLE_032227</name>
</gene>
<accession>A0ABV0ZSF4</accession>
<sequence>MLLEQPKERRSEPEVFPEDMASFFQCPERGQRRNHLPSCWSREQKLSQAAIESSFLCLSPLPCNSTPFRPSSRDSVWAE</sequence>
<evidence type="ECO:0000313" key="1">
    <source>
        <dbReference type="EMBL" id="MEQ2308824.1"/>
    </source>
</evidence>
<name>A0ABV0ZSF4_9TELE</name>
<organism evidence="1 2">
    <name type="scientific">Ameca splendens</name>
    <dbReference type="NCBI Taxonomy" id="208324"/>
    <lineage>
        <taxon>Eukaryota</taxon>
        <taxon>Metazoa</taxon>
        <taxon>Chordata</taxon>
        <taxon>Craniata</taxon>
        <taxon>Vertebrata</taxon>
        <taxon>Euteleostomi</taxon>
        <taxon>Actinopterygii</taxon>
        <taxon>Neopterygii</taxon>
        <taxon>Teleostei</taxon>
        <taxon>Neoteleostei</taxon>
        <taxon>Acanthomorphata</taxon>
        <taxon>Ovalentaria</taxon>
        <taxon>Atherinomorphae</taxon>
        <taxon>Cyprinodontiformes</taxon>
        <taxon>Goodeidae</taxon>
        <taxon>Ameca</taxon>
    </lineage>
</organism>
<comment type="caution">
    <text evidence="1">The sequence shown here is derived from an EMBL/GenBank/DDBJ whole genome shotgun (WGS) entry which is preliminary data.</text>
</comment>
<dbReference type="Proteomes" id="UP001469553">
    <property type="component" value="Unassembled WGS sequence"/>
</dbReference>
<proteinExistence type="predicted"/>
<evidence type="ECO:0000313" key="2">
    <source>
        <dbReference type="Proteomes" id="UP001469553"/>
    </source>
</evidence>
<reference evidence="1 2" key="1">
    <citation type="submission" date="2021-06" db="EMBL/GenBank/DDBJ databases">
        <authorList>
            <person name="Palmer J.M."/>
        </authorList>
    </citation>
    <scope>NUCLEOTIDE SEQUENCE [LARGE SCALE GENOMIC DNA]</scope>
    <source>
        <strain evidence="1 2">AS_MEX2019</strain>
        <tissue evidence="1">Muscle</tissue>
    </source>
</reference>
<keyword evidence="2" id="KW-1185">Reference proteome</keyword>